<evidence type="ECO:0000313" key="2">
    <source>
        <dbReference type="EMBL" id="RJT36125.1"/>
    </source>
</evidence>
<proteinExistence type="predicted"/>
<keyword evidence="3" id="KW-1185">Reference proteome</keyword>
<dbReference type="EMBL" id="QZWZ01000016">
    <property type="protein sequence ID" value="RJT36125.1"/>
    <property type="molecule type" value="Genomic_DNA"/>
</dbReference>
<gene>
    <name evidence="2" type="ORF">D3227_20640</name>
</gene>
<keyword evidence="1" id="KW-0175">Coiled coil</keyword>
<name>A0A3A5KLZ1_9HYPH</name>
<reference evidence="2 3" key="1">
    <citation type="submission" date="2018-09" db="EMBL/GenBank/DDBJ databases">
        <title>Mesorhizobium carmichaelinearum sp. nov. isolated from Carmichaelinea spp. root nodules in New Zealand.</title>
        <authorList>
            <person name="De Meyer S.E."/>
        </authorList>
    </citation>
    <scope>NUCLEOTIDE SEQUENCE [LARGE SCALE GENOMIC DNA]</scope>
    <source>
        <strain evidence="2 3">ICMP19557</strain>
    </source>
</reference>
<comment type="caution">
    <text evidence="2">The sequence shown here is derived from an EMBL/GenBank/DDBJ whole genome shotgun (WGS) entry which is preliminary data.</text>
</comment>
<protein>
    <submittedName>
        <fullName evidence="2">Uncharacterized protein</fullName>
    </submittedName>
</protein>
<evidence type="ECO:0000256" key="1">
    <source>
        <dbReference type="SAM" id="Coils"/>
    </source>
</evidence>
<accession>A0A3A5KLZ1</accession>
<dbReference type="AlphaFoldDB" id="A0A3A5KLZ1"/>
<dbReference type="OrthoDB" id="8091100at2"/>
<sequence>MMYTLEPHGRGIAADLLNLEMARARQRVNRAKLALESAEEMLDDDCGVAVNLTLCGRIRAEQRRVIEARERLTKIDPRH</sequence>
<organism evidence="2 3">
    <name type="scientific">Mesorhizobium waimense</name>
    <dbReference type="NCBI Taxonomy" id="1300307"/>
    <lineage>
        <taxon>Bacteria</taxon>
        <taxon>Pseudomonadati</taxon>
        <taxon>Pseudomonadota</taxon>
        <taxon>Alphaproteobacteria</taxon>
        <taxon>Hyphomicrobiales</taxon>
        <taxon>Phyllobacteriaceae</taxon>
        <taxon>Mesorhizobium</taxon>
    </lineage>
</organism>
<evidence type="ECO:0000313" key="3">
    <source>
        <dbReference type="Proteomes" id="UP000272706"/>
    </source>
</evidence>
<dbReference type="Proteomes" id="UP000272706">
    <property type="component" value="Unassembled WGS sequence"/>
</dbReference>
<feature type="coiled-coil region" evidence="1">
    <location>
        <begin position="14"/>
        <end position="41"/>
    </location>
</feature>